<feature type="compositionally biased region" description="Acidic residues" evidence="1">
    <location>
        <begin position="60"/>
        <end position="73"/>
    </location>
</feature>
<organism evidence="2 3">
    <name type="scientific">Cyclotella cryptica</name>
    <dbReference type="NCBI Taxonomy" id="29204"/>
    <lineage>
        <taxon>Eukaryota</taxon>
        <taxon>Sar</taxon>
        <taxon>Stramenopiles</taxon>
        <taxon>Ochrophyta</taxon>
        <taxon>Bacillariophyta</taxon>
        <taxon>Coscinodiscophyceae</taxon>
        <taxon>Thalassiosirophycidae</taxon>
        <taxon>Stephanodiscales</taxon>
        <taxon>Stephanodiscaceae</taxon>
        <taxon>Cyclotella</taxon>
    </lineage>
</organism>
<evidence type="ECO:0000256" key="1">
    <source>
        <dbReference type="SAM" id="MobiDB-lite"/>
    </source>
</evidence>
<reference evidence="2 3" key="1">
    <citation type="journal article" date="2020" name="G3 (Bethesda)">
        <title>Improved Reference Genome for Cyclotella cryptica CCMP332, a Model for Cell Wall Morphogenesis, Salinity Adaptation, and Lipid Production in Diatoms (Bacillariophyta).</title>
        <authorList>
            <person name="Roberts W.R."/>
            <person name="Downey K.M."/>
            <person name="Ruck E.C."/>
            <person name="Traller J.C."/>
            <person name="Alverson A.J."/>
        </authorList>
    </citation>
    <scope>NUCLEOTIDE SEQUENCE [LARGE SCALE GENOMIC DNA]</scope>
    <source>
        <strain evidence="2 3">CCMP332</strain>
    </source>
</reference>
<dbReference type="EMBL" id="JABMIG020000091">
    <property type="protein sequence ID" value="KAL3793410.1"/>
    <property type="molecule type" value="Genomic_DNA"/>
</dbReference>
<dbReference type="Proteomes" id="UP001516023">
    <property type="component" value="Unassembled WGS sequence"/>
</dbReference>
<name>A0ABD3Q5B0_9STRA</name>
<accession>A0ABD3Q5B0</accession>
<comment type="caution">
    <text evidence="2">The sequence shown here is derived from an EMBL/GenBank/DDBJ whole genome shotgun (WGS) entry which is preliminary data.</text>
</comment>
<protein>
    <submittedName>
        <fullName evidence="2">Uncharacterized protein</fullName>
    </submittedName>
</protein>
<gene>
    <name evidence="2" type="ORF">HJC23_001858</name>
</gene>
<keyword evidence="3" id="KW-1185">Reference proteome</keyword>
<evidence type="ECO:0000313" key="3">
    <source>
        <dbReference type="Proteomes" id="UP001516023"/>
    </source>
</evidence>
<sequence>MRTQMALSKSVNLFNDTEVFGVFAAGDVTLGDEINEVWGEELEDTNDDYMSEVTPHEMGPSDDESEVAVEPEGDTSLGQLALDLWNSS</sequence>
<evidence type="ECO:0000313" key="2">
    <source>
        <dbReference type="EMBL" id="KAL3793410.1"/>
    </source>
</evidence>
<dbReference type="AlphaFoldDB" id="A0ABD3Q5B0"/>
<proteinExistence type="predicted"/>
<feature type="region of interest" description="Disordered" evidence="1">
    <location>
        <begin position="50"/>
        <end position="88"/>
    </location>
</feature>